<accession>A0A5N6P180</accession>
<evidence type="ECO:0000313" key="3">
    <source>
        <dbReference type="EMBL" id="KAD5802882.1"/>
    </source>
</evidence>
<evidence type="ECO:0000256" key="2">
    <source>
        <dbReference type="SAM" id="Phobius"/>
    </source>
</evidence>
<proteinExistence type="predicted"/>
<feature type="transmembrane region" description="Helical" evidence="2">
    <location>
        <begin position="18"/>
        <end position="38"/>
    </location>
</feature>
<dbReference type="Proteomes" id="UP000326396">
    <property type="component" value="Linkage Group LG15"/>
</dbReference>
<keyword evidence="4" id="KW-1185">Reference proteome</keyword>
<dbReference type="OrthoDB" id="1800090at2759"/>
<organism evidence="3 4">
    <name type="scientific">Mikania micrantha</name>
    <name type="common">bitter vine</name>
    <dbReference type="NCBI Taxonomy" id="192012"/>
    <lineage>
        <taxon>Eukaryota</taxon>
        <taxon>Viridiplantae</taxon>
        <taxon>Streptophyta</taxon>
        <taxon>Embryophyta</taxon>
        <taxon>Tracheophyta</taxon>
        <taxon>Spermatophyta</taxon>
        <taxon>Magnoliopsida</taxon>
        <taxon>eudicotyledons</taxon>
        <taxon>Gunneridae</taxon>
        <taxon>Pentapetalae</taxon>
        <taxon>asterids</taxon>
        <taxon>campanulids</taxon>
        <taxon>Asterales</taxon>
        <taxon>Asteraceae</taxon>
        <taxon>Asteroideae</taxon>
        <taxon>Heliantheae alliance</taxon>
        <taxon>Eupatorieae</taxon>
        <taxon>Mikania</taxon>
    </lineage>
</organism>
<dbReference type="AlphaFoldDB" id="A0A5N6P180"/>
<evidence type="ECO:0000313" key="4">
    <source>
        <dbReference type="Proteomes" id="UP000326396"/>
    </source>
</evidence>
<keyword evidence="2" id="KW-1133">Transmembrane helix</keyword>
<sequence length="374" mass="42711">MVTDVDGTGSASKDALRYMILSIHSLMGFYFNLFAILVPAENASFCPNAYAFRSSPQPASTSLLMYVERALWLHRKGHISPFNHVCMRGELLETIYGVEGIAVAIFQIKKVKTVPLSTTIEREAVEVQDEKKRIRSDAKKTRFSQTLEIDMSVQWSGPAIEETSNHSRHEAPKKEWRTSFVESARGANAYHMGDRPVRQRCGKKRSGTSQAAFLTGNGPLKSNRRSWSIEGSVHLVARFPGRLSVTRAIRRIRGRDPIQLPLSMDKDKTASFTVSLEKRKYHIDFLSAYAKGTLRVEAKKRELTLFVKNQLVHFTERGWRPWQCAESHDQYMEISSIIVKDLEIEDVSEYDEFLLAFRENPTILEGLLQYYKKV</sequence>
<reference evidence="3 4" key="1">
    <citation type="submission" date="2019-05" db="EMBL/GenBank/DDBJ databases">
        <title>Mikania micrantha, genome provides insights into the molecular mechanism of rapid growth.</title>
        <authorList>
            <person name="Liu B."/>
        </authorList>
    </citation>
    <scope>NUCLEOTIDE SEQUENCE [LARGE SCALE GENOMIC DNA]</scope>
    <source>
        <strain evidence="3">NLD-2019</strain>
        <tissue evidence="3">Leaf</tissue>
    </source>
</reference>
<keyword evidence="2" id="KW-0812">Transmembrane</keyword>
<protein>
    <submittedName>
        <fullName evidence="3">Uncharacterized protein</fullName>
    </submittedName>
</protein>
<feature type="region of interest" description="Disordered" evidence="1">
    <location>
        <begin position="198"/>
        <end position="217"/>
    </location>
</feature>
<comment type="caution">
    <text evidence="3">The sequence shown here is derived from an EMBL/GenBank/DDBJ whole genome shotgun (WGS) entry which is preliminary data.</text>
</comment>
<dbReference type="EMBL" id="SZYD01000007">
    <property type="protein sequence ID" value="KAD5802882.1"/>
    <property type="molecule type" value="Genomic_DNA"/>
</dbReference>
<keyword evidence="2" id="KW-0472">Membrane</keyword>
<gene>
    <name evidence="3" type="ORF">E3N88_14242</name>
</gene>
<evidence type="ECO:0000256" key="1">
    <source>
        <dbReference type="SAM" id="MobiDB-lite"/>
    </source>
</evidence>
<name>A0A5N6P180_9ASTR</name>